<geneLocation type="mitochondrion" evidence="17"/>
<evidence type="ECO:0000256" key="16">
    <source>
        <dbReference type="SAM" id="Phobius"/>
    </source>
</evidence>
<dbReference type="CTD" id="4541"/>
<feature type="transmembrane region" description="Helical" evidence="16">
    <location>
        <begin position="49"/>
        <end position="73"/>
    </location>
</feature>
<evidence type="ECO:0000256" key="14">
    <source>
        <dbReference type="ARBA" id="ARBA00031019"/>
    </source>
</evidence>
<evidence type="ECO:0000256" key="2">
    <source>
        <dbReference type="ARBA" id="ARBA00005698"/>
    </source>
</evidence>
<feature type="transmembrane region" description="Helical" evidence="16">
    <location>
        <begin position="85"/>
        <end position="106"/>
    </location>
</feature>
<keyword evidence="10 16" id="KW-1133">Transmembrane helix</keyword>
<dbReference type="RefSeq" id="YP_010511704.1">
    <property type="nucleotide sequence ID" value="NC_067510.1"/>
</dbReference>
<keyword evidence="7 16" id="KW-0812">Transmembrane</keyword>
<evidence type="ECO:0000256" key="6">
    <source>
        <dbReference type="ARBA" id="ARBA00022660"/>
    </source>
</evidence>
<dbReference type="EC" id="7.1.1.2" evidence="3"/>
<evidence type="ECO:0000256" key="8">
    <source>
        <dbReference type="ARBA" id="ARBA00022967"/>
    </source>
</evidence>
<dbReference type="GO" id="GO:0008137">
    <property type="term" value="F:NADH dehydrogenase (ubiquinone) activity"/>
    <property type="evidence" value="ECO:0007669"/>
    <property type="project" value="UniProtKB-EC"/>
</dbReference>
<gene>
    <name evidence="17" type="primary">ND6</name>
</gene>
<evidence type="ECO:0000256" key="12">
    <source>
        <dbReference type="ARBA" id="ARBA00023128"/>
    </source>
</evidence>
<evidence type="ECO:0000313" key="17">
    <source>
        <dbReference type="EMBL" id="UXL83028.1"/>
    </source>
</evidence>
<dbReference type="PANTHER" id="PTHR11435">
    <property type="entry name" value="NADH UBIQUINONE OXIDOREDUCTASE SUBUNIT ND6"/>
    <property type="match status" value="1"/>
</dbReference>
<keyword evidence="12 17" id="KW-0496">Mitochondrion</keyword>
<comment type="similarity">
    <text evidence="2">Belongs to the complex I subunit 6 family.</text>
</comment>
<feature type="transmembrane region" description="Helical" evidence="16">
    <location>
        <begin position="143"/>
        <end position="166"/>
    </location>
</feature>
<keyword evidence="5" id="KW-0813">Transport</keyword>
<keyword evidence="6" id="KW-0679">Respiratory chain</keyword>
<dbReference type="InterPro" id="IPR050269">
    <property type="entry name" value="ComplexI_Subunit6"/>
</dbReference>
<comment type="subcellular location">
    <subcellularLocation>
        <location evidence="1">Mitochondrion membrane</location>
        <topology evidence="1">Multi-pass membrane protein</topology>
    </subcellularLocation>
</comment>
<accession>A0A977R5L3</accession>
<proteinExistence type="inferred from homology"/>
<sequence length="173" mass="19915">MLNFNIMMMNLLNSLIFTQISHPLAMTLTIIIQTLLVCLITGLKTSSFWFSYVLFLVFLGGMLVLFIYITSLASNEMFITPVKMLTFVMTMMIFSLLLSFSLDYLYQLDYSSDMKSIEYSASYLYMESNYLLTKLYNNPTSSITLMLVIYLLLTLIVIVKITNIFAGPLRQKN</sequence>
<dbReference type="GeneID" id="76305434"/>
<protein>
    <recommendedName>
        <fullName evidence="4">NADH-ubiquinone oxidoreductase chain 6</fullName>
        <ecNumber evidence="3">7.1.1.2</ecNumber>
    </recommendedName>
    <alternativeName>
        <fullName evidence="14">NADH dehydrogenase subunit 6</fullName>
    </alternativeName>
</protein>
<evidence type="ECO:0000256" key="11">
    <source>
        <dbReference type="ARBA" id="ARBA00023027"/>
    </source>
</evidence>
<comment type="catalytic activity">
    <reaction evidence="15">
        <text>a ubiquinone + NADH + 5 H(+)(in) = a ubiquinol + NAD(+) + 4 H(+)(out)</text>
        <dbReference type="Rhea" id="RHEA:29091"/>
        <dbReference type="Rhea" id="RHEA-COMP:9565"/>
        <dbReference type="Rhea" id="RHEA-COMP:9566"/>
        <dbReference type="ChEBI" id="CHEBI:15378"/>
        <dbReference type="ChEBI" id="CHEBI:16389"/>
        <dbReference type="ChEBI" id="CHEBI:17976"/>
        <dbReference type="ChEBI" id="CHEBI:57540"/>
        <dbReference type="ChEBI" id="CHEBI:57945"/>
        <dbReference type="EC" id="7.1.1.2"/>
    </reaction>
</comment>
<keyword evidence="13 16" id="KW-0472">Membrane</keyword>
<evidence type="ECO:0000256" key="15">
    <source>
        <dbReference type="ARBA" id="ARBA00049551"/>
    </source>
</evidence>
<evidence type="ECO:0000256" key="13">
    <source>
        <dbReference type="ARBA" id="ARBA00023136"/>
    </source>
</evidence>
<evidence type="ECO:0000256" key="7">
    <source>
        <dbReference type="ARBA" id="ARBA00022692"/>
    </source>
</evidence>
<reference evidence="17" key="1">
    <citation type="submission" date="2021-10" db="EMBL/GenBank/DDBJ databases">
        <authorList>
            <person name="Liu J."/>
            <person name="Bian X."/>
        </authorList>
    </citation>
    <scope>NUCLEOTIDE SEQUENCE</scope>
</reference>
<dbReference type="EMBL" id="OK638186">
    <property type="protein sequence ID" value="UXL83028.1"/>
    <property type="molecule type" value="Genomic_DNA"/>
</dbReference>
<keyword evidence="11" id="KW-0520">NAD</keyword>
<keyword evidence="9" id="KW-0249">Electron transport</keyword>
<keyword evidence="8" id="KW-1278">Translocase</keyword>
<dbReference type="GO" id="GO:0031966">
    <property type="term" value="C:mitochondrial membrane"/>
    <property type="evidence" value="ECO:0007669"/>
    <property type="project" value="UniProtKB-SubCell"/>
</dbReference>
<evidence type="ECO:0000256" key="5">
    <source>
        <dbReference type="ARBA" id="ARBA00022448"/>
    </source>
</evidence>
<evidence type="ECO:0000256" key="10">
    <source>
        <dbReference type="ARBA" id="ARBA00022989"/>
    </source>
</evidence>
<name>A0A977R5L3_9ORTH</name>
<organism evidence="17">
    <name type="scientific">Palaeoagraecia brunnea</name>
    <dbReference type="NCBI Taxonomy" id="2981282"/>
    <lineage>
        <taxon>Eukaryota</taxon>
        <taxon>Metazoa</taxon>
        <taxon>Ecdysozoa</taxon>
        <taxon>Arthropoda</taxon>
        <taxon>Hexapoda</taxon>
        <taxon>Insecta</taxon>
        <taxon>Pterygota</taxon>
        <taxon>Neoptera</taxon>
        <taxon>Polyneoptera</taxon>
        <taxon>Orthoptera</taxon>
        <taxon>Ensifera</taxon>
        <taxon>Tettigoniidea</taxon>
        <taxon>Tettigonioidea</taxon>
        <taxon>Tettigoniidae</taxon>
        <taxon>Conocephalinae</taxon>
        <taxon>Agraeciini</taxon>
        <taxon>Palaeoagraecia</taxon>
    </lineage>
</organism>
<evidence type="ECO:0000256" key="9">
    <source>
        <dbReference type="ARBA" id="ARBA00022982"/>
    </source>
</evidence>
<evidence type="ECO:0000256" key="1">
    <source>
        <dbReference type="ARBA" id="ARBA00004225"/>
    </source>
</evidence>
<evidence type="ECO:0000256" key="4">
    <source>
        <dbReference type="ARBA" id="ARBA00021095"/>
    </source>
</evidence>
<dbReference type="AlphaFoldDB" id="A0A977R5L3"/>
<evidence type="ECO:0000256" key="3">
    <source>
        <dbReference type="ARBA" id="ARBA00012944"/>
    </source>
</evidence>
<dbReference type="PANTHER" id="PTHR11435:SF1">
    <property type="entry name" value="NADH-UBIQUINONE OXIDOREDUCTASE CHAIN 6"/>
    <property type="match status" value="1"/>
</dbReference>
<feature type="transmembrane region" description="Helical" evidence="16">
    <location>
        <begin position="20"/>
        <end position="43"/>
    </location>
</feature>